<feature type="transmembrane region" description="Helical" evidence="1">
    <location>
        <begin position="51"/>
        <end position="69"/>
    </location>
</feature>
<organism evidence="2 3">
    <name type="scientific">Enterococcus avium</name>
    <name type="common">Streptococcus avium</name>
    <dbReference type="NCBI Taxonomy" id="33945"/>
    <lineage>
        <taxon>Bacteria</taxon>
        <taxon>Bacillati</taxon>
        <taxon>Bacillota</taxon>
        <taxon>Bacilli</taxon>
        <taxon>Lactobacillales</taxon>
        <taxon>Enterococcaceae</taxon>
        <taxon>Enterococcus</taxon>
    </lineage>
</organism>
<feature type="transmembrane region" description="Helical" evidence="1">
    <location>
        <begin position="20"/>
        <end position="39"/>
    </location>
</feature>
<dbReference type="Proteomes" id="UP001260773">
    <property type="component" value="Unassembled WGS sequence"/>
</dbReference>
<evidence type="ECO:0000313" key="2">
    <source>
        <dbReference type="EMBL" id="MDT2401474.1"/>
    </source>
</evidence>
<accession>A0AAW8RN73</accession>
<keyword evidence="1" id="KW-1133">Transmembrane helix</keyword>
<keyword evidence="1" id="KW-0472">Membrane</keyword>
<gene>
    <name evidence="2" type="ORF">P7D43_03755</name>
</gene>
<dbReference type="EMBL" id="JARPWH010000007">
    <property type="protein sequence ID" value="MDT2401474.1"/>
    <property type="molecule type" value="Genomic_DNA"/>
</dbReference>
<evidence type="ECO:0008006" key="4">
    <source>
        <dbReference type="Google" id="ProtNLM"/>
    </source>
</evidence>
<evidence type="ECO:0000256" key="1">
    <source>
        <dbReference type="SAM" id="Phobius"/>
    </source>
</evidence>
<reference evidence="2" key="1">
    <citation type="submission" date="2023-03" db="EMBL/GenBank/DDBJ databases">
        <authorList>
            <person name="Shen W."/>
            <person name="Cai J."/>
        </authorList>
    </citation>
    <scope>NUCLEOTIDE SEQUENCE</scope>
    <source>
        <strain evidence="2">P33-2</strain>
    </source>
</reference>
<evidence type="ECO:0000313" key="3">
    <source>
        <dbReference type="Proteomes" id="UP001260773"/>
    </source>
</evidence>
<proteinExistence type="predicted"/>
<protein>
    <recommendedName>
        <fullName evidence="4">PrgI family protein</fullName>
    </recommendedName>
</protein>
<name>A0AAW8RN73_ENTAV</name>
<comment type="caution">
    <text evidence="2">The sequence shown here is derived from an EMBL/GenBank/DDBJ whole genome shotgun (WGS) entry which is preliminary data.</text>
</comment>
<dbReference type="RefSeq" id="WP_311860876.1">
    <property type="nucleotide sequence ID" value="NZ_JARPWD010000006.1"/>
</dbReference>
<keyword evidence="1" id="KW-0812">Transmembrane</keyword>
<sequence length="109" mass="12589">MNDNYGVTRDIFAKVKLGGFFIANIAFVGGAGFLGSMYAQKIFPATQFIQMILFIILTILIAVYLVFPFNGGKQNWHSLLIFLKRRKNFWISFDWDKFINHESGKRGRM</sequence>
<dbReference type="AlphaFoldDB" id="A0AAW8RN73"/>